<comment type="caution">
    <text evidence="1">The sequence shown here is derived from an EMBL/GenBank/DDBJ whole genome shotgun (WGS) entry which is preliminary data.</text>
</comment>
<reference evidence="1 2" key="1">
    <citation type="submission" date="2023-11" db="EMBL/GenBank/DDBJ databases">
        <title>Halocaridina rubra genome assembly.</title>
        <authorList>
            <person name="Smith C."/>
        </authorList>
    </citation>
    <scope>NUCLEOTIDE SEQUENCE [LARGE SCALE GENOMIC DNA]</scope>
    <source>
        <strain evidence="1">EP-1</strain>
        <tissue evidence="1">Whole</tissue>
    </source>
</reference>
<accession>A0AAN8XAX5</accession>
<proteinExistence type="predicted"/>
<evidence type="ECO:0000313" key="1">
    <source>
        <dbReference type="EMBL" id="KAK7075319.1"/>
    </source>
</evidence>
<evidence type="ECO:0008006" key="3">
    <source>
        <dbReference type="Google" id="ProtNLM"/>
    </source>
</evidence>
<gene>
    <name evidence="1" type="ORF">SK128_012420</name>
</gene>
<dbReference type="EMBL" id="JAXCGZ010011324">
    <property type="protein sequence ID" value="KAK7075319.1"/>
    <property type="molecule type" value="Genomic_DNA"/>
</dbReference>
<organism evidence="1 2">
    <name type="scientific">Halocaridina rubra</name>
    <name type="common">Hawaiian red shrimp</name>
    <dbReference type="NCBI Taxonomy" id="373956"/>
    <lineage>
        <taxon>Eukaryota</taxon>
        <taxon>Metazoa</taxon>
        <taxon>Ecdysozoa</taxon>
        <taxon>Arthropoda</taxon>
        <taxon>Crustacea</taxon>
        <taxon>Multicrustacea</taxon>
        <taxon>Malacostraca</taxon>
        <taxon>Eumalacostraca</taxon>
        <taxon>Eucarida</taxon>
        <taxon>Decapoda</taxon>
        <taxon>Pleocyemata</taxon>
        <taxon>Caridea</taxon>
        <taxon>Atyoidea</taxon>
        <taxon>Atyidae</taxon>
        <taxon>Halocaridina</taxon>
    </lineage>
</organism>
<dbReference type="AlphaFoldDB" id="A0AAN8XAX5"/>
<keyword evidence="2" id="KW-1185">Reference proteome</keyword>
<sequence length="226" mass="25732">MSIIIINRQEGRRFSDVGRHFGINESIVRYIKKDETNRKTASITSNKTAKRVVTPRNKIIVQMESTLALSIADCKKKNISLDTSIIQTKAKKLSETFATNEPNDDSGYREEEEEIVARSQLRLKGFAPDEVHNSAVAKAVKMAAFLGGEGFKDMTYEDEEQPEETHEEVEEPGLTLERLAAMYNMAKELQQLSQEHDNNMFHSVHFCNIIDDAMTPYKTIFAQKKK</sequence>
<dbReference type="Proteomes" id="UP001381693">
    <property type="component" value="Unassembled WGS sequence"/>
</dbReference>
<evidence type="ECO:0000313" key="2">
    <source>
        <dbReference type="Proteomes" id="UP001381693"/>
    </source>
</evidence>
<name>A0AAN8XAX5_HALRR</name>
<protein>
    <recommendedName>
        <fullName evidence="3">HTH psq-type domain-containing protein</fullName>
    </recommendedName>
</protein>
<dbReference type="Gene3D" id="1.10.10.60">
    <property type="entry name" value="Homeodomain-like"/>
    <property type="match status" value="1"/>
</dbReference>